<evidence type="ECO:0000313" key="1">
    <source>
        <dbReference type="EMBL" id="SEP84467.1"/>
    </source>
</evidence>
<dbReference type="EMBL" id="FOFU01000001">
    <property type="protein sequence ID" value="SEP84467.1"/>
    <property type="molecule type" value="Genomic_DNA"/>
</dbReference>
<reference evidence="1 2" key="1">
    <citation type="submission" date="2016-10" db="EMBL/GenBank/DDBJ databases">
        <authorList>
            <person name="de Groot N.N."/>
        </authorList>
    </citation>
    <scope>NUCLEOTIDE SEQUENCE [LARGE SCALE GENOMIC DNA]</scope>
    <source>
        <strain evidence="1 2">B25</strain>
    </source>
</reference>
<sequence>MNFYDTTDIPCFGVAGNFTGHLEQAGEASDFKNVKTLEQNAPKAIFPTFLPLKQPNSGSNASVIPDFLTTFPFDPKRIVFPKGEEKLQIEPECAIVFNATWNDDTLIELKPISFGASNDCSIRKQGAKKISEKKNWGECTKGFSENQIAADGFEKGCLLDDYRIASFLIRNGEVYDYGENSAVRNYSYIYKKLTDWMLDKFNNQQNEGPAEDIHSYLVAAGRPQKIMVSIGATRYTAWGESNFLQNGDKAVVVVYPESKYTPEQIHKMAETGDFTDSTVSALVQTVEL</sequence>
<dbReference type="RefSeq" id="WP_074640724.1">
    <property type="nucleotide sequence ID" value="NZ_FOFU01000001.1"/>
</dbReference>
<evidence type="ECO:0000313" key="2">
    <source>
        <dbReference type="Proteomes" id="UP000182360"/>
    </source>
</evidence>
<dbReference type="OrthoDB" id="356878at2"/>
<name>A0A1H9B6W9_9SPIR</name>
<gene>
    <name evidence="1" type="ORF">SAMN04487977_101593</name>
</gene>
<dbReference type="STRING" id="163.SAMN04487775_102328"/>
<organism evidence="1 2">
    <name type="scientific">Treponema bryantii</name>
    <dbReference type="NCBI Taxonomy" id="163"/>
    <lineage>
        <taxon>Bacteria</taxon>
        <taxon>Pseudomonadati</taxon>
        <taxon>Spirochaetota</taxon>
        <taxon>Spirochaetia</taxon>
        <taxon>Spirochaetales</taxon>
        <taxon>Treponemataceae</taxon>
        <taxon>Treponema</taxon>
    </lineage>
</organism>
<dbReference type="Pfam" id="PF18985">
    <property type="entry name" value="DUF5718"/>
    <property type="match status" value="1"/>
</dbReference>
<dbReference type="AlphaFoldDB" id="A0A1H9B6W9"/>
<proteinExistence type="predicted"/>
<dbReference type="InterPro" id="IPR043776">
    <property type="entry name" value="DUF5718"/>
</dbReference>
<protein>
    <submittedName>
        <fullName evidence="1">Uncharacterized protein</fullName>
    </submittedName>
</protein>
<dbReference type="Proteomes" id="UP000182360">
    <property type="component" value="Unassembled WGS sequence"/>
</dbReference>
<accession>A0A1H9B6W9</accession>
<keyword evidence="2" id="KW-1185">Reference proteome</keyword>